<comment type="caution">
    <text evidence="2">The sequence shown here is derived from an EMBL/GenBank/DDBJ whole genome shotgun (WGS) entry which is preliminary data.</text>
</comment>
<feature type="region of interest" description="Disordered" evidence="1">
    <location>
        <begin position="1"/>
        <end position="23"/>
    </location>
</feature>
<proteinExistence type="predicted"/>
<organism evidence="2 3">
    <name type="scientific">Apibacter muscae</name>
    <dbReference type="NCBI Taxonomy" id="2509004"/>
    <lineage>
        <taxon>Bacteria</taxon>
        <taxon>Pseudomonadati</taxon>
        <taxon>Bacteroidota</taxon>
        <taxon>Flavobacteriia</taxon>
        <taxon>Flavobacteriales</taxon>
        <taxon>Weeksellaceae</taxon>
        <taxon>Apibacter</taxon>
    </lineage>
</organism>
<reference evidence="2 3" key="1">
    <citation type="submission" date="2019-02" db="EMBL/GenBank/DDBJ databases">
        <title>Apibacter muscae sp. nov.: a novel member of the house fly microbiota.</title>
        <authorList>
            <person name="Park R."/>
        </authorList>
    </citation>
    <scope>NUCLEOTIDE SEQUENCE [LARGE SCALE GENOMIC DNA]</scope>
    <source>
        <strain evidence="2 3">AL1</strain>
    </source>
</reference>
<name>A0A563DBR7_9FLAO</name>
<protein>
    <recommendedName>
        <fullName evidence="4">Extensin-like C-terminal domain-containing protein</fullName>
    </recommendedName>
</protein>
<accession>A0A563DBR7</accession>
<evidence type="ECO:0000256" key="1">
    <source>
        <dbReference type="SAM" id="MobiDB-lite"/>
    </source>
</evidence>
<feature type="compositionally biased region" description="Polar residues" evidence="1">
    <location>
        <begin position="8"/>
        <end position="23"/>
    </location>
</feature>
<dbReference type="EMBL" id="SELH01000023">
    <property type="protein sequence ID" value="TWP27373.1"/>
    <property type="molecule type" value="Genomic_DNA"/>
</dbReference>
<keyword evidence="3" id="KW-1185">Reference proteome</keyword>
<dbReference type="RefSeq" id="WP_146292978.1">
    <property type="nucleotide sequence ID" value="NZ_SELH01000023.1"/>
</dbReference>
<sequence length="85" mass="9563">MCFGDGTSYPSVSHNNGRSVDTRYLSSSKDEKKKVLAFKKFFFTDIITGTSGWYAGLPSHKHFDDHNDHLHTGVIDTSKVKVIKK</sequence>
<gene>
    <name evidence="2" type="ORF">ETU09_07980</name>
</gene>
<evidence type="ECO:0000313" key="3">
    <source>
        <dbReference type="Proteomes" id="UP000319499"/>
    </source>
</evidence>
<evidence type="ECO:0000313" key="2">
    <source>
        <dbReference type="EMBL" id="TWP27373.1"/>
    </source>
</evidence>
<dbReference type="AlphaFoldDB" id="A0A563DBR7"/>
<dbReference type="Proteomes" id="UP000319499">
    <property type="component" value="Unassembled WGS sequence"/>
</dbReference>
<evidence type="ECO:0008006" key="4">
    <source>
        <dbReference type="Google" id="ProtNLM"/>
    </source>
</evidence>
<dbReference type="OrthoDB" id="1183903at2"/>